<proteinExistence type="predicted"/>
<dbReference type="Proteomes" id="UP000010388">
    <property type="component" value="Chromosome"/>
</dbReference>
<name>K9P289_CYAGP</name>
<dbReference type="HOGENOM" id="CLU_1892740_0_0_3"/>
<dbReference type="KEGG" id="cgc:Cyagr_0283"/>
<accession>K9P289</accession>
<gene>
    <name evidence="1" type="ordered locus">Cyagr_0283</name>
</gene>
<dbReference type="AlphaFoldDB" id="K9P289"/>
<sequence length="134" mass="14080">MLAFTSPSMTQFYPSSLNARLIRQAALFSLAALVLAPVFEVNAQGSGLCPGLSGNARHQCLQAENRRAAQAAAAANRKAQNWDAIMKGACMGNSVGGAIISGQSKFLGKAVYSGAQSITYRAMGRENPCVKTVR</sequence>
<reference evidence="2" key="1">
    <citation type="journal article" date="2013" name="Proc. Natl. Acad. Sci. U.S.A.">
        <title>Improving the coverage of the cyanobacterial phylum using diversity-driven genome sequencing.</title>
        <authorList>
            <person name="Shih P.M."/>
            <person name="Wu D."/>
            <person name="Latifi A."/>
            <person name="Axen S.D."/>
            <person name="Fewer D.P."/>
            <person name="Talla E."/>
            <person name="Calteau A."/>
            <person name="Cai F."/>
            <person name="Tandeau de Marsac N."/>
            <person name="Rippka R."/>
            <person name="Herdman M."/>
            <person name="Sivonen K."/>
            <person name="Coursin T."/>
            <person name="Laurent T."/>
            <person name="Goodwin L."/>
            <person name="Nolan M."/>
            <person name="Davenport K.W."/>
            <person name="Han C.S."/>
            <person name="Rubin E.M."/>
            <person name="Eisen J.A."/>
            <person name="Woyke T."/>
            <person name="Gugger M."/>
            <person name="Kerfeld C.A."/>
        </authorList>
    </citation>
    <scope>NUCLEOTIDE SEQUENCE [LARGE SCALE GENOMIC DNA]</scope>
    <source>
        <strain evidence="2">ATCC 27147 / PCC 6307</strain>
    </source>
</reference>
<evidence type="ECO:0000313" key="2">
    <source>
        <dbReference type="Proteomes" id="UP000010388"/>
    </source>
</evidence>
<dbReference type="EMBL" id="CP003495">
    <property type="protein sequence ID" value="AFY27482.1"/>
    <property type="molecule type" value="Genomic_DNA"/>
</dbReference>
<evidence type="ECO:0000313" key="1">
    <source>
        <dbReference type="EMBL" id="AFY27482.1"/>
    </source>
</evidence>
<organism evidence="1 2">
    <name type="scientific">Cyanobium gracile (strain ATCC 27147 / PCC 6307)</name>
    <dbReference type="NCBI Taxonomy" id="292564"/>
    <lineage>
        <taxon>Bacteria</taxon>
        <taxon>Bacillati</taxon>
        <taxon>Cyanobacteriota</taxon>
        <taxon>Cyanophyceae</taxon>
        <taxon>Synechococcales</taxon>
        <taxon>Prochlorococcaceae</taxon>
        <taxon>Cyanobium</taxon>
    </lineage>
</organism>
<protein>
    <submittedName>
        <fullName evidence="1">Uncharacterized protein</fullName>
    </submittedName>
</protein>